<feature type="region of interest" description="Disordered" evidence="1">
    <location>
        <begin position="1"/>
        <end position="24"/>
    </location>
</feature>
<name>A0A2S8FZ45_9BACT</name>
<comment type="caution">
    <text evidence="3">The sequence shown here is derived from an EMBL/GenBank/DDBJ whole genome shotgun (WGS) entry which is preliminary data.</text>
</comment>
<reference evidence="3 4" key="1">
    <citation type="submission" date="2018-02" db="EMBL/GenBank/DDBJ databases">
        <title>Comparative genomes isolates from brazilian mangrove.</title>
        <authorList>
            <person name="Araujo J.E."/>
            <person name="Taketani R.G."/>
            <person name="Silva M.C.P."/>
            <person name="Loureco M.V."/>
            <person name="Andreote F.D."/>
        </authorList>
    </citation>
    <scope>NUCLEOTIDE SEQUENCE [LARGE SCALE GENOMIC DNA]</scope>
    <source>
        <strain evidence="3 4">Hex-1 MGV</strain>
    </source>
</reference>
<accession>A0A2S8FZ45</accession>
<feature type="transmembrane region" description="Helical" evidence="2">
    <location>
        <begin position="65"/>
        <end position="85"/>
    </location>
</feature>
<dbReference type="AlphaFoldDB" id="A0A2S8FZ45"/>
<keyword evidence="2" id="KW-1133">Transmembrane helix</keyword>
<organism evidence="3 4">
    <name type="scientific">Blastopirellula marina</name>
    <dbReference type="NCBI Taxonomy" id="124"/>
    <lineage>
        <taxon>Bacteria</taxon>
        <taxon>Pseudomonadati</taxon>
        <taxon>Planctomycetota</taxon>
        <taxon>Planctomycetia</taxon>
        <taxon>Pirellulales</taxon>
        <taxon>Pirellulaceae</taxon>
        <taxon>Blastopirellula</taxon>
    </lineage>
</organism>
<evidence type="ECO:0000313" key="4">
    <source>
        <dbReference type="Proteomes" id="UP000238322"/>
    </source>
</evidence>
<evidence type="ECO:0000313" key="3">
    <source>
        <dbReference type="EMBL" id="PQO37469.1"/>
    </source>
</evidence>
<gene>
    <name evidence="3" type="ORF">C5Y83_05875</name>
</gene>
<evidence type="ECO:0000256" key="2">
    <source>
        <dbReference type="SAM" id="Phobius"/>
    </source>
</evidence>
<protein>
    <submittedName>
        <fullName evidence="3">Uncharacterized protein</fullName>
    </submittedName>
</protein>
<evidence type="ECO:0000256" key="1">
    <source>
        <dbReference type="SAM" id="MobiDB-lite"/>
    </source>
</evidence>
<proteinExistence type="predicted"/>
<keyword evidence="2" id="KW-0472">Membrane</keyword>
<dbReference type="RefSeq" id="WP_105328718.1">
    <property type="nucleotide sequence ID" value="NZ_PUHY01000005.1"/>
</dbReference>
<feature type="transmembrane region" description="Helical" evidence="2">
    <location>
        <begin position="31"/>
        <end position="53"/>
    </location>
</feature>
<sequence length="92" mass="10078">MNEENPFVSPSSELRESETTAPRRHAKWRRLVVLSVILVLALIVLFGGLYGAIRAAPGNTISLGMILVWGLGITLSLAFRIYLVAQQKDGDV</sequence>
<dbReference type="Proteomes" id="UP000238322">
    <property type="component" value="Unassembled WGS sequence"/>
</dbReference>
<dbReference type="EMBL" id="PUHY01000005">
    <property type="protein sequence ID" value="PQO37469.1"/>
    <property type="molecule type" value="Genomic_DNA"/>
</dbReference>
<keyword evidence="2" id="KW-0812">Transmembrane</keyword>